<dbReference type="SUPFAM" id="SSF55120">
    <property type="entry name" value="Pseudouridine synthase"/>
    <property type="match status" value="1"/>
</dbReference>
<keyword evidence="2 4" id="KW-0694">RNA-binding</keyword>
<evidence type="ECO:0000256" key="1">
    <source>
        <dbReference type="ARBA" id="ARBA00008348"/>
    </source>
</evidence>
<dbReference type="Gene3D" id="3.30.70.1560">
    <property type="entry name" value="Alpha-L RNA-binding motif"/>
    <property type="match status" value="1"/>
</dbReference>
<evidence type="ECO:0000256" key="4">
    <source>
        <dbReference type="PROSITE-ProRule" id="PRU00182"/>
    </source>
</evidence>
<dbReference type="InterPro" id="IPR042092">
    <property type="entry name" value="PsdUridine_s_RsuA/RluB/E/F_cat"/>
</dbReference>
<dbReference type="AlphaFoldDB" id="A0A7W3UJU8"/>
<evidence type="ECO:0000256" key="5">
    <source>
        <dbReference type="RuleBase" id="RU003887"/>
    </source>
</evidence>
<keyword evidence="8" id="KW-1185">Reference proteome</keyword>
<dbReference type="CDD" id="cd00165">
    <property type="entry name" value="S4"/>
    <property type="match status" value="1"/>
</dbReference>
<comment type="caution">
    <text evidence="7">The sequence shown here is derived from an EMBL/GenBank/DDBJ whole genome shotgun (WGS) entry which is preliminary data.</text>
</comment>
<dbReference type="InterPro" id="IPR002942">
    <property type="entry name" value="S4_RNA-bd"/>
</dbReference>
<dbReference type="EC" id="5.4.99.-" evidence="5"/>
<dbReference type="FunFam" id="3.10.290.10:FF:000003">
    <property type="entry name" value="Pseudouridine synthase"/>
    <property type="match status" value="1"/>
</dbReference>
<reference evidence="7 8" key="1">
    <citation type="submission" date="2020-07" db="EMBL/GenBank/DDBJ databases">
        <title>Description of Limosilactobacillus balticus sp. nov., Limosilactobacillus agrestis sp. nov., Limosilactobacillus albertensis sp. nov., Limosilactobacillus rudii sp. nov., Limosilactobacillus fastidiosus sp. nov., five novel Limosilactobacillus species isolated from the vertebrate gastrointestinal tract, and proposal of 6 subspecies of Limosilactobacillus reuteri adapted to the gastrointestinal tract of specific vertebrate hosts.</title>
        <authorList>
            <person name="Li F."/>
            <person name="Cheng C."/>
            <person name="Zheng J."/>
            <person name="Quevedo R.M."/>
            <person name="Li J."/>
            <person name="Roos S."/>
            <person name="Gaenzle M.G."/>
            <person name="Walter J."/>
        </authorList>
    </citation>
    <scope>NUCLEOTIDE SEQUENCE [LARGE SCALE GENOMIC DNA]</scope>
    <source>
        <strain evidence="7 8">STM2_1</strain>
    </source>
</reference>
<sequence>MERLQKAMAEAGVASRRASEKLILAGKVVVNGQKVTELGTKVGVHDEIVVNGVPIQREQHVYYLLNKPRGVISSAHDEKGRRTVTDIIHDEDVDERIYPVGRLDYDTTGIILLTNDGALANKLMHPKYEVEKTYIAKVNGIIENSELKQLRLGVVIDGRKTKSAKTKLINIDRNKKTSLVQLTIHEGRNHQVKNMFKAVGHPVIKLHRETYGPLNLHGLQPGEFRALKPDEVQLLKNKK</sequence>
<evidence type="ECO:0000259" key="6">
    <source>
        <dbReference type="SMART" id="SM00363"/>
    </source>
</evidence>
<dbReference type="GO" id="GO:0120159">
    <property type="term" value="F:rRNA pseudouridine synthase activity"/>
    <property type="evidence" value="ECO:0007669"/>
    <property type="project" value="UniProtKB-ARBA"/>
</dbReference>
<dbReference type="Proteomes" id="UP000517106">
    <property type="component" value="Unassembled WGS sequence"/>
</dbReference>
<dbReference type="SMART" id="SM00363">
    <property type="entry name" value="S4"/>
    <property type="match status" value="1"/>
</dbReference>
<protein>
    <recommendedName>
        <fullName evidence="5">Pseudouridine synthase</fullName>
        <ecNumber evidence="5">5.4.99.-</ecNumber>
    </recommendedName>
</protein>
<dbReference type="GO" id="GO:0005829">
    <property type="term" value="C:cytosol"/>
    <property type="evidence" value="ECO:0007669"/>
    <property type="project" value="UniProtKB-ARBA"/>
</dbReference>
<feature type="domain" description="RNA-binding S4" evidence="6">
    <location>
        <begin position="2"/>
        <end position="60"/>
    </location>
</feature>
<evidence type="ECO:0000313" key="8">
    <source>
        <dbReference type="Proteomes" id="UP000517106"/>
    </source>
</evidence>
<dbReference type="InterPro" id="IPR020094">
    <property type="entry name" value="TruA/RsuA/RluB/E/F_N"/>
</dbReference>
<name>A0A7W3UJU8_9LACO</name>
<proteinExistence type="inferred from homology"/>
<dbReference type="GO" id="GO:0003723">
    <property type="term" value="F:RNA binding"/>
    <property type="evidence" value="ECO:0007669"/>
    <property type="project" value="UniProtKB-KW"/>
</dbReference>
<evidence type="ECO:0000256" key="2">
    <source>
        <dbReference type="ARBA" id="ARBA00022884"/>
    </source>
</evidence>
<dbReference type="RefSeq" id="WP_182595526.1">
    <property type="nucleotide sequence ID" value="NZ_JACIVA010000038.1"/>
</dbReference>
<dbReference type="PROSITE" id="PS01149">
    <property type="entry name" value="PSI_RSU"/>
    <property type="match status" value="1"/>
</dbReference>
<dbReference type="NCBIfam" id="TIGR00093">
    <property type="entry name" value="pseudouridine synthase"/>
    <property type="match status" value="1"/>
</dbReference>
<dbReference type="PANTHER" id="PTHR47683">
    <property type="entry name" value="PSEUDOURIDINE SYNTHASE FAMILY PROTEIN-RELATED"/>
    <property type="match status" value="1"/>
</dbReference>
<gene>
    <name evidence="7" type="ORF">H5S09_02960</name>
</gene>
<organism evidence="7 8">
    <name type="scientific">Limosilactobacillus rudii</name>
    <dbReference type="NCBI Taxonomy" id="2759755"/>
    <lineage>
        <taxon>Bacteria</taxon>
        <taxon>Bacillati</taxon>
        <taxon>Bacillota</taxon>
        <taxon>Bacilli</taxon>
        <taxon>Lactobacillales</taxon>
        <taxon>Lactobacillaceae</taxon>
        <taxon>Limosilactobacillus</taxon>
    </lineage>
</organism>
<comment type="similarity">
    <text evidence="1 5">Belongs to the pseudouridine synthase RsuA family.</text>
</comment>
<dbReference type="InterPro" id="IPR020103">
    <property type="entry name" value="PsdUridine_synth_cat_dom_sf"/>
</dbReference>
<dbReference type="InterPro" id="IPR018496">
    <property type="entry name" value="PsdUridine_synth_RsuA/RluB_CS"/>
</dbReference>
<dbReference type="FunFam" id="3.30.70.1560:FF:000001">
    <property type="entry name" value="Pseudouridine synthase"/>
    <property type="match status" value="1"/>
</dbReference>
<dbReference type="PANTHER" id="PTHR47683:SF2">
    <property type="entry name" value="RNA-BINDING S4 DOMAIN-CONTAINING PROTEIN"/>
    <property type="match status" value="1"/>
</dbReference>
<dbReference type="EMBL" id="JACIVA010000038">
    <property type="protein sequence ID" value="MBB1096911.1"/>
    <property type="molecule type" value="Genomic_DNA"/>
</dbReference>
<accession>A0A7W3UJU8</accession>
<dbReference type="Pfam" id="PF00849">
    <property type="entry name" value="PseudoU_synth_2"/>
    <property type="match status" value="1"/>
</dbReference>
<evidence type="ECO:0000256" key="3">
    <source>
        <dbReference type="ARBA" id="ARBA00023235"/>
    </source>
</evidence>
<dbReference type="Gene3D" id="3.30.70.580">
    <property type="entry name" value="Pseudouridine synthase I, catalytic domain, N-terminal subdomain"/>
    <property type="match status" value="1"/>
</dbReference>
<dbReference type="Gene3D" id="3.10.290.10">
    <property type="entry name" value="RNA-binding S4 domain"/>
    <property type="match status" value="1"/>
</dbReference>
<dbReference type="InterPro" id="IPR036986">
    <property type="entry name" value="S4_RNA-bd_sf"/>
</dbReference>
<evidence type="ECO:0000313" key="7">
    <source>
        <dbReference type="EMBL" id="MBB1096911.1"/>
    </source>
</evidence>
<dbReference type="SUPFAM" id="SSF55174">
    <property type="entry name" value="Alpha-L RNA-binding motif"/>
    <property type="match status" value="1"/>
</dbReference>
<dbReference type="InterPro" id="IPR006145">
    <property type="entry name" value="PsdUridine_synth_RsuA/RluA"/>
</dbReference>
<dbReference type="CDD" id="cd02870">
    <property type="entry name" value="PseudoU_synth_RsuA_like"/>
    <property type="match status" value="1"/>
</dbReference>
<dbReference type="GO" id="GO:0000455">
    <property type="term" value="P:enzyme-directed rRNA pseudouridine synthesis"/>
    <property type="evidence" value="ECO:0007669"/>
    <property type="project" value="UniProtKB-ARBA"/>
</dbReference>
<dbReference type="InterPro" id="IPR050343">
    <property type="entry name" value="RsuA_PseudoU_synthase"/>
</dbReference>
<dbReference type="PROSITE" id="PS50889">
    <property type="entry name" value="S4"/>
    <property type="match status" value="1"/>
</dbReference>
<keyword evidence="3 5" id="KW-0413">Isomerase</keyword>
<dbReference type="Pfam" id="PF01479">
    <property type="entry name" value="S4"/>
    <property type="match status" value="1"/>
</dbReference>
<dbReference type="InterPro" id="IPR000748">
    <property type="entry name" value="PsdUridine_synth_RsuA/RluB/E/F"/>
</dbReference>
<dbReference type="FunFam" id="3.30.70.580:FF:000005">
    <property type="entry name" value="Pseudouridine synthase"/>
    <property type="match status" value="1"/>
</dbReference>